<organism evidence="1 2">
    <name type="scientific">Clonostachys rosea f. rosea IK726</name>
    <dbReference type="NCBI Taxonomy" id="1349383"/>
    <lineage>
        <taxon>Eukaryota</taxon>
        <taxon>Fungi</taxon>
        <taxon>Dikarya</taxon>
        <taxon>Ascomycota</taxon>
        <taxon>Pezizomycotina</taxon>
        <taxon>Sordariomycetes</taxon>
        <taxon>Hypocreomycetidae</taxon>
        <taxon>Hypocreales</taxon>
        <taxon>Bionectriaceae</taxon>
        <taxon>Clonostachys</taxon>
    </lineage>
</organism>
<reference evidence="1" key="1">
    <citation type="submission" date="2020-04" db="EMBL/GenBank/DDBJ databases">
        <authorList>
            <person name="Broberg M."/>
        </authorList>
    </citation>
    <scope>NUCLEOTIDE SEQUENCE</scope>
</reference>
<accession>A0ACA9UH20</accession>
<keyword evidence="2" id="KW-1185">Reference proteome</keyword>
<dbReference type="Proteomes" id="UP000836387">
    <property type="component" value="Unassembled WGS sequence"/>
</dbReference>
<sequence length="459" mass="53642">MMGDATTQPASLQSLSVELQRFIIRLLDPIGLFSLSQASRYFRRTINPTRAEQIERFLALECLPEYGGDRPAILPLDRDQIVAGPDWNTDSWQQSRWACAFCLRLLSHTHFDNHFLLRRRYRKPSPRSPAATALTAWEPSLRTATAELYFPNSWDARVFGECRYRRGELGLGVARIVWLGYPGGTPRGPIQTSRRLAFSCVLDRYLPGLEDSPESGPRPFPVRKEKISRADVFEGTWTMYMVRCSGCERWQELRAFRFGGHFKQWKPVHNGMGRLKLYTELHSDVTVEVTLDEVRCNGCFVREYGREALGRELLRLFGTSIQSLLHQAGLQLTRGWFCVKYDPIPQQYKKETQRMLSKVYDEEWDNYGQDEGLECVTYSRVATLRVLHAQFRDLWTRMRRHVSFVEEPFLQDAHFMTWLEFYHESEASWFWLRDFRREVEENPDILVAWALGRDSASLK</sequence>
<protein>
    <submittedName>
        <fullName evidence="1">Uncharacterized protein</fullName>
    </submittedName>
</protein>
<gene>
    <name evidence="1" type="ORF">CRV2_00017145</name>
</gene>
<evidence type="ECO:0000313" key="1">
    <source>
        <dbReference type="EMBL" id="CAG9952659.1"/>
    </source>
</evidence>
<name>A0ACA9UH20_BIOOC</name>
<proteinExistence type="predicted"/>
<dbReference type="EMBL" id="CADEHS020000495">
    <property type="protein sequence ID" value="CAG9952659.1"/>
    <property type="molecule type" value="Genomic_DNA"/>
</dbReference>
<reference evidence="1" key="2">
    <citation type="submission" date="2021-10" db="EMBL/GenBank/DDBJ databases">
        <authorList>
            <person name="Piombo E."/>
        </authorList>
    </citation>
    <scope>NUCLEOTIDE SEQUENCE</scope>
</reference>
<evidence type="ECO:0000313" key="2">
    <source>
        <dbReference type="Proteomes" id="UP000836387"/>
    </source>
</evidence>
<comment type="caution">
    <text evidence="1">The sequence shown here is derived from an EMBL/GenBank/DDBJ whole genome shotgun (WGS) entry which is preliminary data.</text>
</comment>